<feature type="domain" description="Cytochrome c" evidence="6">
    <location>
        <begin position="272"/>
        <end position="384"/>
    </location>
</feature>
<dbReference type="GO" id="GO:0009055">
    <property type="term" value="F:electron transfer activity"/>
    <property type="evidence" value="ECO:0007669"/>
    <property type="project" value="InterPro"/>
</dbReference>
<dbReference type="Gene3D" id="1.10.760.10">
    <property type="entry name" value="Cytochrome c-like domain"/>
    <property type="match status" value="2"/>
</dbReference>
<dbReference type="OrthoDB" id="9808312at2"/>
<keyword evidence="5" id="KW-1133">Transmembrane helix</keyword>
<keyword evidence="2 4" id="KW-0479">Metal-binding</keyword>
<keyword evidence="5" id="KW-0812">Transmembrane</keyword>
<dbReference type="GO" id="GO:0046872">
    <property type="term" value="F:metal ion binding"/>
    <property type="evidence" value="ECO:0007669"/>
    <property type="project" value="UniProtKB-KW"/>
</dbReference>
<name>A0A5C5XD48_9PLAN</name>
<proteinExistence type="predicted"/>
<accession>A0A5C5XD48</accession>
<organism evidence="7 8">
    <name type="scientific">Rubinisphaera italica</name>
    <dbReference type="NCBI Taxonomy" id="2527969"/>
    <lineage>
        <taxon>Bacteria</taxon>
        <taxon>Pseudomonadati</taxon>
        <taxon>Planctomycetota</taxon>
        <taxon>Planctomycetia</taxon>
        <taxon>Planctomycetales</taxon>
        <taxon>Planctomycetaceae</taxon>
        <taxon>Rubinisphaera</taxon>
    </lineage>
</organism>
<evidence type="ECO:0000259" key="6">
    <source>
        <dbReference type="PROSITE" id="PS51007"/>
    </source>
</evidence>
<dbReference type="PROSITE" id="PS51257">
    <property type="entry name" value="PROKAR_LIPOPROTEIN"/>
    <property type="match status" value="1"/>
</dbReference>
<keyword evidence="3 4" id="KW-0408">Iron</keyword>
<dbReference type="InterPro" id="IPR036909">
    <property type="entry name" value="Cyt_c-like_dom_sf"/>
</dbReference>
<gene>
    <name evidence="7" type="ORF">Pan54_18210</name>
</gene>
<sequence>MTTKKLLPIIALVIGCVLFISIVCFFMFNAWKKREVEFATHPATNQLIPSVKQAIVDNSNRVYGTYKDLKIPQTAPVQWTTPADEKGEPQHRLLNAQALYTQHCLMCHGVNGAGDGPQAHILNPKPRDFRLGIVKYTSTEVGQKASTDDLQNVIKNGIAGTGMPAFKGLGNHEIAQIVDYVKYLALRGDTERVVSIEAAVDFSEAQASKGNRQDLLEEANRFIEEDMPPIYDEESERLFDIWKKADSPSQIVEPEGLPPAPTESSLAEPSILSIENGRRLYLSKKGQCASCHGETGKGDGEQTTQFHKRPDGSNYEEPGLHDAWGHVVKPRDLTYGVFHGGRRPIDIYRRIYAGVKGTPMPAYGTSGLSEAEIWDLVNYLLYLAGDFPEISQETFSH</sequence>
<evidence type="ECO:0000256" key="3">
    <source>
        <dbReference type="ARBA" id="ARBA00023004"/>
    </source>
</evidence>
<comment type="caution">
    <text evidence="7">The sequence shown here is derived from an EMBL/GenBank/DDBJ whole genome shotgun (WGS) entry which is preliminary data.</text>
</comment>
<evidence type="ECO:0000256" key="1">
    <source>
        <dbReference type="ARBA" id="ARBA00022617"/>
    </source>
</evidence>
<dbReference type="PANTHER" id="PTHR35008">
    <property type="entry name" value="BLL4482 PROTEIN-RELATED"/>
    <property type="match status" value="1"/>
</dbReference>
<dbReference type="Proteomes" id="UP000316095">
    <property type="component" value="Unassembled WGS sequence"/>
</dbReference>
<dbReference type="SUPFAM" id="SSF46626">
    <property type="entry name" value="Cytochrome c"/>
    <property type="match status" value="2"/>
</dbReference>
<evidence type="ECO:0000256" key="4">
    <source>
        <dbReference type="PROSITE-ProRule" id="PRU00433"/>
    </source>
</evidence>
<dbReference type="PANTHER" id="PTHR35008:SF8">
    <property type="entry name" value="ALCOHOL DEHYDROGENASE CYTOCHROME C SUBUNIT"/>
    <property type="match status" value="1"/>
</dbReference>
<dbReference type="Pfam" id="PF13442">
    <property type="entry name" value="Cytochrome_CBB3"/>
    <property type="match status" value="1"/>
</dbReference>
<dbReference type="AlphaFoldDB" id="A0A5C5XD48"/>
<feature type="transmembrane region" description="Helical" evidence="5">
    <location>
        <begin position="6"/>
        <end position="28"/>
    </location>
</feature>
<dbReference type="PROSITE" id="PS51007">
    <property type="entry name" value="CYTC"/>
    <property type="match status" value="2"/>
</dbReference>
<protein>
    <submittedName>
        <fullName evidence="7">Cytochrome c</fullName>
    </submittedName>
</protein>
<keyword evidence="1 4" id="KW-0349">Heme</keyword>
<evidence type="ECO:0000256" key="2">
    <source>
        <dbReference type="ARBA" id="ARBA00022723"/>
    </source>
</evidence>
<evidence type="ECO:0000313" key="8">
    <source>
        <dbReference type="Proteomes" id="UP000316095"/>
    </source>
</evidence>
<dbReference type="InterPro" id="IPR009056">
    <property type="entry name" value="Cyt_c-like_dom"/>
</dbReference>
<reference evidence="7 8" key="1">
    <citation type="submission" date="2019-02" db="EMBL/GenBank/DDBJ databases">
        <title>Deep-cultivation of Planctomycetes and their phenomic and genomic characterization uncovers novel biology.</title>
        <authorList>
            <person name="Wiegand S."/>
            <person name="Jogler M."/>
            <person name="Boedeker C."/>
            <person name="Pinto D."/>
            <person name="Vollmers J."/>
            <person name="Rivas-Marin E."/>
            <person name="Kohn T."/>
            <person name="Peeters S.H."/>
            <person name="Heuer A."/>
            <person name="Rast P."/>
            <person name="Oberbeckmann S."/>
            <person name="Bunk B."/>
            <person name="Jeske O."/>
            <person name="Meyerdierks A."/>
            <person name="Storesund J.E."/>
            <person name="Kallscheuer N."/>
            <person name="Luecker S."/>
            <person name="Lage O.M."/>
            <person name="Pohl T."/>
            <person name="Merkel B.J."/>
            <person name="Hornburger P."/>
            <person name="Mueller R.-W."/>
            <person name="Bruemmer F."/>
            <person name="Labrenz M."/>
            <person name="Spormann A.M."/>
            <person name="Op Den Camp H."/>
            <person name="Overmann J."/>
            <person name="Amann R."/>
            <person name="Jetten M.S.M."/>
            <person name="Mascher T."/>
            <person name="Medema M.H."/>
            <person name="Devos D.P."/>
            <person name="Kaster A.-K."/>
            <person name="Ovreas L."/>
            <person name="Rohde M."/>
            <person name="Galperin M.Y."/>
            <person name="Jogler C."/>
        </authorList>
    </citation>
    <scope>NUCLEOTIDE SEQUENCE [LARGE SCALE GENOMIC DNA]</scope>
    <source>
        <strain evidence="7 8">Pan54</strain>
    </source>
</reference>
<evidence type="ECO:0000313" key="7">
    <source>
        <dbReference type="EMBL" id="TWT61087.1"/>
    </source>
</evidence>
<dbReference type="EMBL" id="SJPG01000001">
    <property type="protein sequence ID" value="TWT61087.1"/>
    <property type="molecule type" value="Genomic_DNA"/>
</dbReference>
<evidence type="ECO:0000256" key="5">
    <source>
        <dbReference type="SAM" id="Phobius"/>
    </source>
</evidence>
<keyword evidence="5" id="KW-0472">Membrane</keyword>
<keyword evidence="8" id="KW-1185">Reference proteome</keyword>
<feature type="domain" description="Cytochrome c" evidence="6">
    <location>
        <begin position="91"/>
        <end position="185"/>
    </location>
</feature>
<dbReference type="InterPro" id="IPR051459">
    <property type="entry name" value="Cytochrome_c-type_DH"/>
</dbReference>
<dbReference type="GO" id="GO:0020037">
    <property type="term" value="F:heme binding"/>
    <property type="evidence" value="ECO:0007669"/>
    <property type="project" value="InterPro"/>
</dbReference>
<dbReference type="Pfam" id="PF00034">
    <property type="entry name" value="Cytochrom_C"/>
    <property type="match status" value="1"/>
</dbReference>